<dbReference type="InterPro" id="IPR002213">
    <property type="entry name" value="UDP_glucos_trans"/>
</dbReference>
<evidence type="ECO:0000256" key="1">
    <source>
        <dbReference type="ARBA" id="ARBA00009995"/>
    </source>
</evidence>
<protein>
    <recommendedName>
        <fullName evidence="5">Glycosyltransferase</fullName>
        <ecNumber evidence="5">2.4.1.-</ecNumber>
    </recommendedName>
</protein>
<keyword evidence="3 4" id="KW-0808">Transferase</keyword>
<dbReference type="GO" id="GO:0035251">
    <property type="term" value="F:UDP-glucosyltransferase activity"/>
    <property type="evidence" value="ECO:0007669"/>
    <property type="project" value="TreeGrafter"/>
</dbReference>
<dbReference type="SUPFAM" id="SSF53756">
    <property type="entry name" value="UDP-Glycosyltransferase/glycogen phosphorylase"/>
    <property type="match status" value="1"/>
</dbReference>
<comment type="similarity">
    <text evidence="1 4">Belongs to the UDP-glycosyltransferase family.</text>
</comment>
<keyword evidence="7" id="KW-1185">Reference proteome</keyword>
<evidence type="ECO:0000313" key="6">
    <source>
        <dbReference type="EMBL" id="KAE8654134.1"/>
    </source>
</evidence>
<keyword evidence="2 4" id="KW-0328">Glycosyltransferase</keyword>
<accession>A0A6A2XJZ7</accession>
<dbReference type="PANTHER" id="PTHR48047:SF229">
    <property type="entry name" value="UDP-GLYCOSYLTRANSFERASE 73C3-RELATED"/>
    <property type="match status" value="1"/>
</dbReference>
<evidence type="ECO:0000256" key="2">
    <source>
        <dbReference type="ARBA" id="ARBA00022676"/>
    </source>
</evidence>
<reference evidence="6" key="1">
    <citation type="submission" date="2019-09" db="EMBL/GenBank/DDBJ databases">
        <title>Draft genome information of white flower Hibiscus syriacus.</title>
        <authorList>
            <person name="Kim Y.-M."/>
        </authorList>
    </citation>
    <scope>NUCLEOTIDE SEQUENCE [LARGE SCALE GENOMIC DNA]</scope>
    <source>
        <strain evidence="6">YM2019G1</strain>
    </source>
</reference>
<evidence type="ECO:0000256" key="3">
    <source>
        <dbReference type="ARBA" id="ARBA00022679"/>
    </source>
</evidence>
<gene>
    <name evidence="6" type="ORF">F3Y22_tig00117056pilonHSYRG00956</name>
</gene>
<dbReference type="AlphaFoldDB" id="A0A6A2XJZ7"/>
<evidence type="ECO:0000256" key="4">
    <source>
        <dbReference type="RuleBase" id="RU003718"/>
    </source>
</evidence>
<dbReference type="EC" id="2.4.1.-" evidence="5"/>
<comment type="caution">
    <text evidence="6">The sequence shown here is derived from an EMBL/GenBank/DDBJ whole genome shotgun (WGS) entry which is preliminary data.</text>
</comment>
<dbReference type="PROSITE" id="PS00375">
    <property type="entry name" value="UDPGT"/>
    <property type="match status" value="1"/>
</dbReference>
<dbReference type="FunFam" id="3.40.50.2000:FF:000047">
    <property type="entry name" value="Glycosyltransferase"/>
    <property type="match status" value="1"/>
</dbReference>
<dbReference type="Proteomes" id="UP000436088">
    <property type="component" value="Unassembled WGS sequence"/>
</dbReference>
<dbReference type="PANTHER" id="PTHR48047">
    <property type="entry name" value="GLYCOSYLTRANSFERASE"/>
    <property type="match status" value="1"/>
</dbReference>
<sequence length="512" mass="57521">MESTLDYITHFWHTSLPIHFKHFLLSTPIVCSMDSLSHQSHFVLFPFMAQGHLIPMVDIARLLAQRKVIVTVVTTPHNAGRVRKTIARAVELGYPIRLVEQVFGLEDGVENVDMISSMEQVFKFFTAANGMDEAVEKLFEKLTPRPGCIISDWCLYYTLKIANKFQVPRITFNGTCCFCYLCVHNIKSSNILNSITSDCERFTVPGLTETIEFTKLQLPANHDESWKDVFDLIHEADQASYGVVINSFEELELPYVEEYTKITKVWCIGPVSLNHKDESDKAERGKKASINEQQCLKWLDSQENSSVIYACLGSVSSIKPQELIELGSGLEASNKPFIWVLRENNDTSNQVAKWIKEDGFEERTRGRGLVVMGWAPQVLILSHPAVGGFLTHCGWNSTIEGISAGVPLLTLPLWADQFTNEKLVVQVLKIGVSVGADTPTAWGVEKPGFRLRKDQVKNAIDELMNEGNDGIERRRAKEFAEKANEAVQVGGSSYLNMTRLIEDIIQKSSKIC</sequence>
<dbReference type="InterPro" id="IPR035595">
    <property type="entry name" value="UDP_glycos_trans_CS"/>
</dbReference>
<dbReference type="Pfam" id="PF00201">
    <property type="entry name" value="UDPGT"/>
    <property type="match status" value="1"/>
</dbReference>
<dbReference type="CDD" id="cd03784">
    <property type="entry name" value="GT1_Gtf-like"/>
    <property type="match status" value="1"/>
</dbReference>
<dbReference type="Gene3D" id="3.40.50.2000">
    <property type="entry name" value="Glycogen Phosphorylase B"/>
    <property type="match status" value="2"/>
</dbReference>
<evidence type="ECO:0000313" key="7">
    <source>
        <dbReference type="Proteomes" id="UP000436088"/>
    </source>
</evidence>
<dbReference type="EMBL" id="VEPZ02001788">
    <property type="protein sequence ID" value="KAE8654134.1"/>
    <property type="molecule type" value="Genomic_DNA"/>
</dbReference>
<dbReference type="FunFam" id="3.40.50.2000:FF:000071">
    <property type="entry name" value="Glycosyltransferase"/>
    <property type="match status" value="1"/>
</dbReference>
<evidence type="ECO:0000256" key="5">
    <source>
        <dbReference type="RuleBase" id="RU362057"/>
    </source>
</evidence>
<name>A0A6A2XJZ7_HIBSY</name>
<organism evidence="6 7">
    <name type="scientific">Hibiscus syriacus</name>
    <name type="common">Rose of Sharon</name>
    <dbReference type="NCBI Taxonomy" id="106335"/>
    <lineage>
        <taxon>Eukaryota</taxon>
        <taxon>Viridiplantae</taxon>
        <taxon>Streptophyta</taxon>
        <taxon>Embryophyta</taxon>
        <taxon>Tracheophyta</taxon>
        <taxon>Spermatophyta</taxon>
        <taxon>Magnoliopsida</taxon>
        <taxon>eudicotyledons</taxon>
        <taxon>Gunneridae</taxon>
        <taxon>Pentapetalae</taxon>
        <taxon>rosids</taxon>
        <taxon>malvids</taxon>
        <taxon>Malvales</taxon>
        <taxon>Malvaceae</taxon>
        <taxon>Malvoideae</taxon>
        <taxon>Hibiscus</taxon>
    </lineage>
</organism>
<proteinExistence type="inferred from homology"/>